<feature type="transmembrane region" description="Helical" evidence="2">
    <location>
        <begin position="347"/>
        <end position="366"/>
    </location>
</feature>
<feature type="compositionally biased region" description="Low complexity" evidence="1">
    <location>
        <begin position="72"/>
        <end position="166"/>
    </location>
</feature>
<accession>A0A6P1E7B9</accession>
<reference evidence="4 5" key="1">
    <citation type="submission" date="2019-12" db="EMBL/GenBank/DDBJ databases">
        <title>Lactobacillus hilgardii FLUB.</title>
        <authorList>
            <person name="Gustaw K."/>
        </authorList>
    </citation>
    <scope>NUCLEOTIDE SEQUENCE [LARGE SCALE GENOMIC DNA]</scope>
    <source>
        <strain evidence="4 5">FLUB</strain>
    </source>
</reference>
<feature type="region of interest" description="Disordered" evidence="1">
    <location>
        <begin position="32"/>
        <end position="177"/>
    </location>
</feature>
<keyword evidence="2" id="KW-1133">Transmembrane helix</keyword>
<dbReference type="AlphaFoldDB" id="A0A6P1E7B9"/>
<feature type="signal peptide" evidence="3">
    <location>
        <begin position="1"/>
        <end position="31"/>
    </location>
</feature>
<feature type="region of interest" description="Disordered" evidence="1">
    <location>
        <begin position="190"/>
        <end position="268"/>
    </location>
</feature>
<name>A0A6P1E7B9_LENHI</name>
<feature type="compositionally biased region" description="Low complexity" evidence="1">
    <location>
        <begin position="204"/>
        <end position="223"/>
    </location>
</feature>
<keyword evidence="3" id="KW-0732">Signal</keyword>
<dbReference type="Proteomes" id="UP000465035">
    <property type="component" value="Chromosome"/>
</dbReference>
<organism evidence="4 5">
    <name type="scientific">Lentilactobacillus hilgardii</name>
    <name type="common">Lactobacillus hilgardii</name>
    <dbReference type="NCBI Taxonomy" id="1588"/>
    <lineage>
        <taxon>Bacteria</taxon>
        <taxon>Bacillati</taxon>
        <taxon>Bacillota</taxon>
        <taxon>Bacilli</taxon>
        <taxon>Lactobacillales</taxon>
        <taxon>Lactobacillaceae</taxon>
        <taxon>Lentilactobacillus</taxon>
    </lineage>
</organism>
<evidence type="ECO:0000256" key="1">
    <source>
        <dbReference type="SAM" id="MobiDB-lite"/>
    </source>
</evidence>
<dbReference type="EMBL" id="CP047121">
    <property type="protein sequence ID" value="QHB51555.1"/>
    <property type="molecule type" value="Genomic_DNA"/>
</dbReference>
<protein>
    <submittedName>
        <fullName evidence="4">Uncharacterized protein</fullName>
    </submittedName>
</protein>
<proteinExistence type="predicted"/>
<evidence type="ECO:0000256" key="3">
    <source>
        <dbReference type="SAM" id="SignalP"/>
    </source>
</evidence>
<dbReference type="SMR" id="A0A6P1E7B9"/>
<feature type="compositionally biased region" description="Polar residues" evidence="1">
    <location>
        <begin position="34"/>
        <end position="71"/>
    </location>
</feature>
<feature type="compositionally biased region" description="Low complexity" evidence="1">
    <location>
        <begin position="242"/>
        <end position="253"/>
    </location>
</feature>
<keyword evidence="2" id="KW-0812">Transmembrane</keyword>
<gene>
    <name evidence="4" type="ORF">GQR93_04645</name>
</gene>
<dbReference type="RefSeq" id="WP_003552794.1">
    <property type="nucleotide sequence ID" value="NZ_CABKOL010000106.1"/>
</dbReference>
<feature type="compositionally biased region" description="Gly residues" evidence="1">
    <location>
        <begin position="167"/>
        <end position="176"/>
    </location>
</feature>
<sequence>MNKKFKFRWSLMASSIMLALFGFGVGGNAEADSANVSTPAQSQVTAVNPSSADSNDQSSLHTTGDNSQWALQSSSQYSESVEEAASSDGTQSSSSAVTGWNSVGSSSAADSSDSTSSSSSSSNGGTTTTYDNANSNNVDPNSDSSSSASSSSADANSSSSEPMLGLGDKGSAGAGSGADKVVKKIIDKVVPGGGLDNTKPNVPANSSSSATAGQQANTATGATDSSRVSDTQQSDTNGQGNAYAANSAVAAQAKRQTAIEKPSANDAMTHNSFANRVSKSDSANAQKNTTKLVSFNTFSNLFYKQALNNKKNPGKFTTSKGKKVTITTPVSSVKYTDHDVNGIVETLPVIITLSIIGIVALSFIIFDPLRFIFR</sequence>
<keyword evidence="2" id="KW-0472">Membrane</keyword>
<evidence type="ECO:0000313" key="4">
    <source>
        <dbReference type="EMBL" id="QHB51555.1"/>
    </source>
</evidence>
<feature type="chain" id="PRO_5026809265" evidence="3">
    <location>
        <begin position="32"/>
        <end position="374"/>
    </location>
</feature>
<dbReference type="GeneID" id="69057641"/>
<feature type="compositionally biased region" description="Polar residues" evidence="1">
    <location>
        <begin position="224"/>
        <end position="240"/>
    </location>
</feature>
<evidence type="ECO:0000313" key="5">
    <source>
        <dbReference type="Proteomes" id="UP000465035"/>
    </source>
</evidence>
<evidence type="ECO:0000256" key="2">
    <source>
        <dbReference type="SAM" id="Phobius"/>
    </source>
</evidence>